<dbReference type="GO" id="GO:0016042">
    <property type="term" value="P:lipid catabolic process"/>
    <property type="evidence" value="ECO:0007669"/>
    <property type="project" value="UniProtKB-KW"/>
</dbReference>
<gene>
    <name evidence="6" type="ORF">NK6_5639</name>
</gene>
<feature type="domain" description="PNPLA" evidence="5">
    <location>
        <begin position="477"/>
        <end position="753"/>
    </location>
</feature>
<feature type="transmembrane region" description="Helical" evidence="4">
    <location>
        <begin position="1018"/>
        <end position="1038"/>
    </location>
</feature>
<dbReference type="AlphaFoldDB" id="A0A0E4FVB4"/>
<keyword evidence="1" id="KW-0378">Hydrolase</keyword>
<proteinExistence type="predicted"/>
<dbReference type="Pfam" id="PF20308">
    <property type="entry name" value="TPR-S"/>
    <property type="match status" value="1"/>
</dbReference>
<dbReference type="InterPro" id="IPR016035">
    <property type="entry name" value="Acyl_Trfase/lysoPLipase"/>
</dbReference>
<dbReference type="InterPro" id="IPR002641">
    <property type="entry name" value="PNPLA_dom"/>
</dbReference>
<keyword evidence="3" id="KW-0443">Lipid metabolism</keyword>
<dbReference type="EMBL" id="AP014685">
    <property type="protein sequence ID" value="BAR58797.1"/>
    <property type="molecule type" value="Genomic_DNA"/>
</dbReference>
<dbReference type="InterPro" id="IPR046880">
    <property type="entry name" value="TPR-S"/>
</dbReference>
<reference evidence="6 7" key="1">
    <citation type="submission" date="2014-11" db="EMBL/GenBank/DDBJ databases">
        <title>Symbiosis island explosion on the genome of extra-slow-growing strains of soybean bradyrhizobia with massive insertion sequences.</title>
        <authorList>
            <person name="Iida T."/>
            <person name="Minamisawa K."/>
        </authorList>
    </citation>
    <scope>NUCLEOTIDE SEQUENCE [LARGE SCALE GENOMIC DNA]</scope>
    <source>
        <strain evidence="6 7">NK6</strain>
    </source>
</reference>
<keyword evidence="2" id="KW-0442">Lipid degradation</keyword>
<feature type="transmembrane region" description="Helical" evidence="4">
    <location>
        <begin position="991"/>
        <end position="1011"/>
    </location>
</feature>
<keyword evidence="4" id="KW-1133">Transmembrane helix</keyword>
<evidence type="ECO:0000256" key="1">
    <source>
        <dbReference type="ARBA" id="ARBA00022801"/>
    </source>
</evidence>
<evidence type="ECO:0000256" key="2">
    <source>
        <dbReference type="ARBA" id="ARBA00022963"/>
    </source>
</evidence>
<dbReference type="InterPro" id="IPR050301">
    <property type="entry name" value="NTE"/>
</dbReference>
<evidence type="ECO:0000259" key="5">
    <source>
        <dbReference type="Pfam" id="PF01734"/>
    </source>
</evidence>
<evidence type="ECO:0000313" key="7">
    <source>
        <dbReference type="Proteomes" id="UP000063308"/>
    </source>
</evidence>
<dbReference type="PANTHER" id="PTHR14226:SF78">
    <property type="entry name" value="SLR0060 PROTEIN"/>
    <property type="match status" value="1"/>
</dbReference>
<feature type="transmembrane region" description="Helical" evidence="4">
    <location>
        <begin position="958"/>
        <end position="979"/>
    </location>
</feature>
<accession>A0A0E4FVB4</accession>
<organism evidence="6 7">
    <name type="scientific">Bradyrhizobium diazoefficiens</name>
    <dbReference type="NCBI Taxonomy" id="1355477"/>
    <lineage>
        <taxon>Bacteria</taxon>
        <taxon>Pseudomonadati</taxon>
        <taxon>Pseudomonadota</taxon>
        <taxon>Alphaproteobacteria</taxon>
        <taxon>Hyphomicrobiales</taxon>
        <taxon>Nitrobacteraceae</taxon>
        <taxon>Bradyrhizobium</taxon>
    </lineage>
</organism>
<dbReference type="GO" id="GO:0016787">
    <property type="term" value="F:hydrolase activity"/>
    <property type="evidence" value="ECO:0007669"/>
    <property type="project" value="UniProtKB-KW"/>
</dbReference>
<evidence type="ECO:0000256" key="3">
    <source>
        <dbReference type="ARBA" id="ARBA00023098"/>
    </source>
</evidence>
<keyword evidence="4" id="KW-0812">Transmembrane</keyword>
<dbReference type="SUPFAM" id="SSF52151">
    <property type="entry name" value="FabD/lysophospholipase-like"/>
    <property type="match status" value="1"/>
</dbReference>
<keyword evidence="4" id="KW-0472">Membrane</keyword>
<sequence length="1052" mass="116493">MTDGNLLRDSAVIALAGRRIDAVDANAARFPRDAVPTVRRRLSDLLIQERAVAVVCSAACGADILALEEAERLGVRRRIVLPFPADRFRVTSVVDRPGDWGRRFDRLVQAAAASDDLVVLSGDPDDGDAAYNVANEAIIAEAKTLAQVGTAHRLIAAIVWEGFARPDGDATAEFRNLAAAGGFENRVILTHSVVQDAKNYLKGHQVTPERIKGLVKDLKNEDSFGWARRVLSKVRGAQIPDVALRIWFAQQHALCTYKDPDLPVLRALDQALAILQGDLDLANTSDQETLGIAGAIHKRRWQATGQKDQLEKSHHYYRRGFDVGPKKDRGYTAINAAFVLDQLADIEMADEVPSVETRRREATKIREEVIAQLSPLLAADPKLNTDWWYLVTVADALFGLGRYDEAESWLLKAKAVPAVSDWEFRSTATQLATLSQLQHRGTPSPDDPVLAKAAKVLDTFLESAAARESAFTGKVGLALSGGGFRASLFHIGVLAKLAELDVLRRVEVFSCVSGGSIIGAHYYLQLRELLETTELEMLSEQELRGVYIELVRRVAADFFAGVQTNIRMRVFANPFPLLRSVFSRTYTRTVRLGELFETQLFARVWANAAEDRKPHGPLLLKSLRIYPKDAGASFDPKTNNWRRKAKVPMLILNATTLNTGHAWQYTASYMGESPYAIDPNADGTNRLRRVYHEDAPPEHRATQLGQAVVASACVPGLFEPVRLDGLYQIEEDGKMADPLIVRQVDGGVHDNQGVAGLFEQGCSVVLVSDASGQTALAVDPGGGTLAPLMRSNSVLMQRVRQEQYARLDTMEQSGLLKGAMFIHLKRDLDVVPVDWIGCEEPRDSSIQEGAPLTEYGIRKEVQELLAGIRTDLDSFSDVEAYALMTSGYRMTEYYLPKVEVLPIHGKGTDRQGANCWDFLTIERVMREAKPLDTNYLHLMRLLRSSGSRMFRIWSQSRVLLLSTLLLAMVGIALVCFWILNAGIPSQVIVTVNGWIVLAAIALVVGLASPWFREHASRVSIGFLSLVLWIPAQFHLFVIDRAFLWLGRLDRLR</sequence>
<name>A0A0E4FVB4_9BRAD</name>
<evidence type="ECO:0000256" key="4">
    <source>
        <dbReference type="SAM" id="Phobius"/>
    </source>
</evidence>
<dbReference type="Pfam" id="PF01734">
    <property type="entry name" value="Patatin"/>
    <property type="match status" value="1"/>
</dbReference>
<dbReference type="Proteomes" id="UP000063308">
    <property type="component" value="Chromosome"/>
</dbReference>
<dbReference type="Gene3D" id="3.40.1090.10">
    <property type="entry name" value="Cytosolic phospholipase A2 catalytic domain"/>
    <property type="match status" value="2"/>
</dbReference>
<dbReference type="PANTHER" id="PTHR14226">
    <property type="entry name" value="NEUROPATHY TARGET ESTERASE/SWISS CHEESE D.MELANOGASTER"/>
    <property type="match status" value="1"/>
</dbReference>
<protein>
    <recommendedName>
        <fullName evidence="5">PNPLA domain-containing protein</fullName>
    </recommendedName>
</protein>
<evidence type="ECO:0000313" key="6">
    <source>
        <dbReference type="EMBL" id="BAR58797.1"/>
    </source>
</evidence>